<evidence type="ECO:0000256" key="2">
    <source>
        <dbReference type="ARBA" id="ARBA00009435"/>
    </source>
</evidence>
<dbReference type="PROSITE" id="PS50082">
    <property type="entry name" value="WD_REPEATS_2"/>
    <property type="match status" value="5"/>
</dbReference>
<evidence type="ECO:0000256" key="4">
    <source>
        <dbReference type="ARBA" id="ARBA00022737"/>
    </source>
</evidence>
<feature type="repeat" description="WD" evidence="9">
    <location>
        <begin position="597"/>
        <end position="638"/>
    </location>
</feature>
<dbReference type="InterPro" id="IPR020472">
    <property type="entry name" value="WD40_PAC1"/>
</dbReference>
<dbReference type="SUPFAM" id="SSF160897">
    <property type="entry name" value="Taf5 N-terminal domain-like"/>
    <property type="match status" value="1"/>
</dbReference>
<evidence type="ECO:0000313" key="13">
    <source>
        <dbReference type="RefSeq" id="XP_032814174.1"/>
    </source>
</evidence>
<feature type="region of interest" description="Disordered" evidence="10">
    <location>
        <begin position="132"/>
        <end position="160"/>
    </location>
</feature>
<feature type="compositionally biased region" description="Polar residues" evidence="10">
    <location>
        <begin position="1"/>
        <end position="15"/>
    </location>
</feature>
<dbReference type="Gene3D" id="2.130.10.10">
    <property type="entry name" value="YVTN repeat-like/Quinoprotein amine dehydrogenase"/>
    <property type="match status" value="2"/>
</dbReference>
<feature type="compositionally biased region" description="Gly residues" evidence="10">
    <location>
        <begin position="71"/>
        <end position="83"/>
    </location>
</feature>
<reference evidence="13" key="1">
    <citation type="submission" date="2025-08" db="UniProtKB">
        <authorList>
            <consortium name="RefSeq"/>
        </authorList>
    </citation>
    <scope>IDENTIFICATION</scope>
    <source>
        <tissue evidence="13">Sperm</tissue>
    </source>
</reference>
<dbReference type="PROSITE" id="PS00678">
    <property type="entry name" value="WD_REPEATS_1"/>
    <property type="match status" value="3"/>
</dbReference>
<accession>A0AAJ7WXU5</accession>
<evidence type="ECO:0000259" key="11">
    <source>
        <dbReference type="Pfam" id="PF04494"/>
    </source>
</evidence>
<dbReference type="InterPro" id="IPR019775">
    <property type="entry name" value="WD40_repeat_CS"/>
</dbReference>
<dbReference type="AlphaFoldDB" id="A0AAJ7WXU5"/>
<dbReference type="InterPro" id="IPR006594">
    <property type="entry name" value="LisH"/>
</dbReference>
<feature type="region of interest" description="Disordered" evidence="10">
    <location>
        <begin position="352"/>
        <end position="404"/>
    </location>
</feature>
<dbReference type="GO" id="GO:0005669">
    <property type="term" value="C:transcription factor TFIID complex"/>
    <property type="evidence" value="ECO:0007669"/>
    <property type="project" value="TreeGrafter"/>
</dbReference>
<evidence type="ECO:0000256" key="8">
    <source>
        <dbReference type="ARBA" id="ARBA00044130"/>
    </source>
</evidence>
<dbReference type="PROSITE" id="PS50294">
    <property type="entry name" value="WD_REPEATS_REGION"/>
    <property type="match status" value="5"/>
</dbReference>
<feature type="repeat" description="WD" evidence="9">
    <location>
        <begin position="639"/>
        <end position="680"/>
    </location>
</feature>
<keyword evidence="3 9" id="KW-0853">WD repeat</keyword>
<feature type="domain" description="TFIID subunit TAF5 NTD2" evidence="11">
    <location>
        <begin position="179"/>
        <end position="305"/>
    </location>
</feature>
<dbReference type="Pfam" id="PF04494">
    <property type="entry name" value="TFIID_NTD2"/>
    <property type="match status" value="1"/>
</dbReference>
<sequence length="773" mass="82865">MAAPMEQQQRGDLTENNNNNGGGGNNNNSGSGGSNGSAKVAMETGDAEKEEEAAAEAAEASRKDSGAASEGEGGGGSSGGGGVVPPAPPPPSSSSSSSVLDRKALAAVLEFLQRSGLHDSVETLRREAGVASDPGLVTSGGTASAAASKDAGAAGSSSSRATSADVSSLLSAYKQAGEAARYHDDYTEMKRFVESSLDCHKAELAGLLYPLFLHMYLELVYHEHEVEAKAFFTLFNGDQEPCYQDDLRVLSGLSKRQHLLRGDTSSALLSSFRTGKFVVRMARDSYAGLRRHLQERPTSRASLITQEHVYVDVYDGAPRTAAQVALTSGAMGGEAPRHANKSKVYYGLLKEPELEVPPDDEDEEGAGEGEEGRPKKKKSKKEATAGKSKKQDPNAPPITRIPLPELKDSDKLDKVIALKESMKRVRLGPDCLPSICLYTFLNAYQGLSCCDISDDSSLIAAGFSDSTVRVWSLTPKKLRCIKPSSELVLIDKEADDVMERIMDDRTTSDSKLLLGHGGPVFSTSFSPERAWLLSSSEDGTVRVWSLHTFTCLVAYRGHIWPVWHASFSPHGHYFVSAGHDRTARLWVMDHHQAVRVFAGHLSDVTCACFHPNSNYVATGSADRSVRVWDVLNGACVRTLTGHKGSVHCVAFSPNGRFLASGGADSRVLLWDIAHGLPIAELKGHTDTVYTLKFSRDGEVLASGGADCCVRLWDVTRAVDELDPDDFVSASLHSPPAEHAADLTLGAHFTKSTPVAHLHFTRRNLLLACGAFTP</sequence>
<feature type="repeat" description="WD" evidence="9">
    <location>
        <begin position="513"/>
        <end position="554"/>
    </location>
</feature>
<feature type="region of interest" description="Disordered" evidence="10">
    <location>
        <begin position="1"/>
        <end position="99"/>
    </location>
</feature>
<dbReference type="KEGG" id="pmrn:116944579"/>
<proteinExistence type="inferred from homology"/>
<name>A0AAJ7WXU5_PETMA</name>
<comment type="similarity">
    <text evidence="2">Belongs to the WD repeat TAF5 family.</text>
</comment>
<dbReference type="InterPro" id="IPR007582">
    <property type="entry name" value="TFIID_NTD2"/>
</dbReference>
<dbReference type="PROSITE" id="PS50896">
    <property type="entry name" value="LISH"/>
    <property type="match status" value="1"/>
</dbReference>
<dbReference type="PRINTS" id="PR00320">
    <property type="entry name" value="GPROTEINBRPT"/>
</dbReference>
<keyword evidence="7" id="KW-0539">Nucleus</keyword>
<evidence type="ECO:0000256" key="10">
    <source>
        <dbReference type="SAM" id="MobiDB-lite"/>
    </source>
</evidence>
<dbReference type="Gene3D" id="1.25.40.500">
    <property type="entry name" value="TFIID subunit TAF5, NTD2 domain"/>
    <property type="match status" value="1"/>
</dbReference>
<dbReference type="SMART" id="SM00667">
    <property type="entry name" value="LisH"/>
    <property type="match status" value="1"/>
</dbReference>
<dbReference type="CDD" id="cd00200">
    <property type="entry name" value="WD40"/>
    <property type="match status" value="1"/>
</dbReference>
<evidence type="ECO:0000256" key="9">
    <source>
        <dbReference type="PROSITE-ProRule" id="PRU00221"/>
    </source>
</evidence>
<evidence type="ECO:0000256" key="1">
    <source>
        <dbReference type="ARBA" id="ARBA00004123"/>
    </source>
</evidence>
<dbReference type="CTD" id="6877"/>
<feature type="compositionally biased region" description="Gly residues" evidence="10">
    <location>
        <begin position="20"/>
        <end position="35"/>
    </location>
</feature>
<evidence type="ECO:0000313" key="12">
    <source>
        <dbReference type="Proteomes" id="UP001318040"/>
    </source>
</evidence>
<dbReference type="SMART" id="SM00320">
    <property type="entry name" value="WD40"/>
    <property type="match status" value="6"/>
</dbReference>
<keyword evidence="5" id="KW-0805">Transcription regulation</keyword>
<feature type="compositionally biased region" description="Acidic residues" evidence="10">
    <location>
        <begin position="354"/>
        <end position="369"/>
    </location>
</feature>
<dbReference type="SUPFAM" id="SSF50978">
    <property type="entry name" value="WD40 repeat-like"/>
    <property type="match status" value="1"/>
</dbReference>
<dbReference type="Proteomes" id="UP001318040">
    <property type="component" value="Chromosome 21"/>
</dbReference>
<keyword evidence="6" id="KW-0804">Transcription</keyword>
<evidence type="ECO:0000256" key="6">
    <source>
        <dbReference type="ARBA" id="ARBA00023163"/>
    </source>
</evidence>
<dbReference type="PANTHER" id="PTHR19879:SF4">
    <property type="entry name" value="TRANSCRIPTION INITIATION FACTOR TFIID SUBUNIT 5"/>
    <property type="match status" value="1"/>
</dbReference>
<gene>
    <name evidence="13" type="primary">TAF5</name>
</gene>
<keyword evidence="4" id="KW-0677">Repeat</keyword>
<dbReference type="RefSeq" id="XP_032814174.1">
    <property type="nucleotide sequence ID" value="XM_032958283.1"/>
</dbReference>
<feature type="compositionally biased region" description="Low complexity" evidence="10">
    <location>
        <begin position="139"/>
        <end position="160"/>
    </location>
</feature>
<dbReference type="Pfam" id="PF00400">
    <property type="entry name" value="WD40"/>
    <property type="match status" value="6"/>
</dbReference>
<dbReference type="GO" id="GO:0016251">
    <property type="term" value="F:RNA polymerase II general transcription initiation factor activity"/>
    <property type="evidence" value="ECO:0007669"/>
    <property type="project" value="TreeGrafter"/>
</dbReference>
<dbReference type="InterPro" id="IPR037264">
    <property type="entry name" value="TFIID_NTD2_sf"/>
</dbReference>
<dbReference type="InterPro" id="IPR036322">
    <property type="entry name" value="WD40_repeat_dom_sf"/>
</dbReference>
<dbReference type="FunFam" id="2.130.10.10:FF:000243">
    <property type="entry name" value="Transcription initiation factor TFIID subunit 5"/>
    <property type="match status" value="1"/>
</dbReference>
<feature type="compositionally biased region" description="Basic and acidic residues" evidence="10">
    <location>
        <begin position="381"/>
        <end position="392"/>
    </location>
</feature>
<dbReference type="InterPro" id="IPR001680">
    <property type="entry name" value="WD40_rpt"/>
</dbReference>
<dbReference type="PANTHER" id="PTHR19879">
    <property type="entry name" value="TRANSCRIPTION INITIATION FACTOR TFIID"/>
    <property type="match status" value="1"/>
</dbReference>
<protein>
    <recommendedName>
        <fullName evidence="8">Transcription initiation factor TFIID subunit 5</fullName>
    </recommendedName>
</protein>
<evidence type="ECO:0000256" key="5">
    <source>
        <dbReference type="ARBA" id="ARBA00023015"/>
    </source>
</evidence>
<evidence type="ECO:0000256" key="7">
    <source>
        <dbReference type="ARBA" id="ARBA00023242"/>
    </source>
</evidence>
<dbReference type="InterPro" id="IPR015943">
    <property type="entry name" value="WD40/YVTN_repeat-like_dom_sf"/>
</dbReference>
<organism evidence="12 13">
    <name type="scientific">Petromyzon marinus</name>
    <name type="common">Sea lamprey</name>
    <dbReference type="NCBI Taxonomy" id="7757"/>
    <lineage>
        <taxon>Eukaryota</taxon>
        <taxon>Metazoa</taxon>
        <taxon>Chordata</taxon>
        <taxon>Craniata</taxon>
        <taxon>Vertebrata</taxon>
        <taxon>Cyclostomata</taxon>
        <taxon>Hyperoartia</taxon>
        <taxon>Petromyzontiformes</taxon>
        <taxon>Petromyzontidae</taxon>
        <taxon>Petromyzon</taxon>
    </lineage>
</organism>
<comment type="subcellular location">
    <subcellularLocation>
        <location evidence="1">Nucleus</location>
    </subcellularLocation>
</comment>
<feature type="repeat" description="WD" evidence="9">
    <location>
        <begin position="681"/>
        <end position="714"/>
    </location>
</feature>
<evidence type="ECO:0000256" key="3">
    <source>
        <dbReference type="ARBA" id="ARBA00022574"/>
    </source>
</evidence>
<dbReference type="CDD" id="cd08044">
    <property type="entry name" value="TAF5_NTD2"/>
    <property type="match status" value="1"/>
</dbReference>
<feature type="repeat" description="WD" evidence="9">
    <location>
        <begin position="555"/>
        <end position="596"/>
    </location>
</feature>
<dbReference type="GO" id="GO:0006367">
    <property type="term" value="P:transcription initiation at RNA polymerase II promoter"/>
    <property type="evidence" value="ECO:0007669"/>
    <property type="project" value="TreeGrafter"/>
</dbReference>
<keyword evidence="12" id="KW-1185">Reference proteome</keyword>